<evidence type="ECO:0000256" key="1">
    <source>
        <dbReference type="SAM" id="Phobius"/>
    </source>
</evidence>
<gene>
    <name evidence="2" type="ORF">NA56DRAFT_32816</name>
</gene>
<dbReference type="OrthoDB" id="5118341at2759"/>
<evidence type="ECO:0000313" key="2">
    <source>
        <dbReference type="EMBL" id="PMD24279.1"/>
    </source>
</evidence>
<keyword evidence="1" id="KW-0472">Membrane</keyword>
<keyword evidence="3" id="KW-1185">Reference proteome</keyword>
<dbReference type="Proteomes" id="UP000235672">
    <property type="component" value="Unassembled WGS sequence"/>
</dbReference>
<feature type="transmembrane region" description="Helical" evidence="1">
    <location>
        <begin position="214"/>
        <end position="233"/>
    </location>
</feature>
<keyword evidence="1" id="KW-0812">Transmembrane</keyword>
<dbReference type="EMBL" id="KZ613473">
    <property type="protein sequence ID" value="PMD24279.1"/>
    <property type="molecule type" value="Genomic_DNA"/>
</dbReference>
<keyword evidence="1" id="KW-1133">Transmembrane helix</keyword>
<sequence>MSPRYSFDSSDESTLYDEKVPRVEVTAVLNKINNLRKELRPSGDQVVIAIVNSENLNLLENELKRKYSGIIRNLFKSKIRGSCFEELDATIDGSAKRGSKKRLVLLVTPFADEIKFDVPSRFKSLTIIRCQHSQAESPYLAIDPESTYCGIPVPQWDVRKRKLDHKLVLQSGVCLIDRFGDPMDRAFSSEVEAAIKSQADRLQDKNLTMNQRKALVASILGGLVAGTTAFKVYTCLNITAKGVFLQCQGIKLGMAGLKAFELGKMTFAAGSMKSSFVASASALGPPILIGAAVGVAVGALVYYVEWDSVFQWLKNLWNGFWNWLKRIFEVLRETVASWFQERGRDKDSHRSSRSSHHAHRY</sequence>
<evidence type="ECO:0000313" key="3">
    <source>
        <dbReference type="Proteomes" id="UP000235672"/>
    </source>
</evidence>
<organism evidence="2 3">
    <name type="scientific">Hyaloscypha hepaticicola</name>
    <dbReference type="NCBI Taxonomy" id="2082293"/>
    <lineage>
        <taxon>Eukaryota</taxon>
        <taxon>Fungi</taxon>
        <taxon>Dikarya</taxon>
        <taxon>Ascomycota</taxon>
        <taxon>Pezizomycotina</taxon>
        <taxon>Leotiomycetes</taxon>
        <taxon>Helotiales</taxon>
        <taxon>Hyaloscyphaceae</taxon>
        <taxon>Hyaloscypha</taxon>
    </lineage>
</organism>
<accession>A0A2J6QDE0</accession>
<feature type="transmembrane region" description="Helical" evidence="1">
    <location>
        <begin position="282"/>
        <end position="304"/>
    </location>
</feature>
<name>A0A2J6QDE0_9HELO</name>
<protein>
    <submittedName>
        <fullName evidence="2">Uncharacterized protein</fullName>
    </submittedName>
</protein>
<dbReference type="AlphaFoldDB" id="A0A2J6QDE0"/>
<proteinExistence type="predicted"/>
<reference evidence="2 3" key="1">
    <citation type="submission" date="2016-05" db="EMBL/GenBank/DDBJ databases">
        <title>A degradative enzymes factory behind the ericoid mycorrhizal symbiosis.</title>
        <authorList>
            <consortium name="DOE Joint Genome Institute"/>
            <person name="Martino E."/>
            <person name="Morin E."/>
            <person name="Grelet G."/>
            <person name="Kuo A."/>
            <person name="Kohler A."/>
            <person name="Daghino S."/>
            <person name="Barry K."/>
            <person name="Choi C."/>
            <person name="Cichocki N."/>
            <person name="Clum A."/>
            <person name="Copeland A."/>
            <person name="Hainaut M."/>
            <person name="Haridas S."/>
            <person name="Labutti K."/>
            <person name="Lindquist E."/>
            <person name="Lipzen A."/>
            <person name="Khouja H.-R."/>
            <person name="Murat C."/>
            <person name="Ohm R."/>
            <person name="Olson A."/>
            <person name="Spatafora J."/>
            <person name="Veneault-Fourrey C."/>
            <person name="Henrissat B."/>
            <person name="Grigoriev I."/>
            <person name="Martin F."/>
            <person name="Perotto S."/>
        </authorList>
    </citation>
    <scope>NUCLEOTIDE SEQUENCE [LARGE SCALE GENOMIC DNA]</scope>
    <source>
        <strain evidence="2 3">UAMH 7357</strain>
    </source>
</reference>